<dbReference type="RefSeq" id="WP_264791326.1">
    <property type="nucleotide sequence ID" value="NZ_AP026867.1"/>
</dbReference>
<proteinExistence type="predicted"/>
<organism evidence="2 3">
    <name type="scientific">Aureispira anguillae</name>
    <dbReference type="NCBI Taxonomy" id="2864201"/>
    <lineage>
        <taxon>Bacteria</taxon>
        <taxon>Pseudomonadati</taxon>
        <taxon>Bacteroidota</taxon>
        <taxon>Saprospiria</taxon>
        <taxon>Saprospirales</taxon>
        <taxon>Saprospiraceae</taxon>
        <taxon>Aureispira</taxon>
    </lineage>
</organism>
<accession>A0A916DP69</accession>
<dbReference type="InterPro" id="IPR019734">
    <property type="entry name" value="TPR_rpt"/>
</dbReference>
<feature type="repeat" description="TPR" evidence="1">
    <location>
        <begin position="350"/>
        <end position="383"/>
    </location>
</feature>
<gene>
    <name evidence="2" type="ORF">AsAng_0006860</name>
</gene>
<sequence length="494" mass="59250">MKKDSLYMLIEGMTKQEKIFFNRFAQIANNKKNKHYLTLFKLIEKQLKKNKAIDEEQLKKKFPYLSVEKRYLMNILIKSLTAFHENDEGFYAVKTLIKQIYILVDKGIYLEAQKLHAKAVKIAERYNLFEDLMSLNNIRVALRGHRDILSDLNIMKAIIDDQNKKIGQLLNYDQYRLYMYQLQDWIRTNGYIDTPQKEAEFNQLIASPLIDNISEAKSDRAIELFYNARIYIWGLQYNFRKKYEEFQQRIAFMKEHPHLYSPYNKIIFTNNYLMCCIRVGAIEECEEQLLVLEEYIQQYPLSLERVMVCLYTRKLEFYSHIGAFEKNRAWLLEVEKGLYLCQNLTPLQSEYLYLYLGRAYMELGDYEKALEHLYKVGAFKIFDKTSVTYSAAKLLVLICYYELGWYSNLESALISFYRQIRKAKVQYKLYESLLKYLKLGIANRDLTNKNTLYFFSSEWENISPDSRESIPFQFFHYKKWLRSKIENKPLDTYF</sequence>
<evidence type="ECO:0008006" key="4">
    <source>
        <dbReference type="Google" id="ProtNLM"/>
    </source>
</evidence>
<dbReference type="KEGG" id="aup:AsAng_0006860"/>
<evidence type="ECO:0000256" key="1">
    <source>
        <dbReference type="PROSITE-ProRule" id="PRU00339"/>
    </source>
</evidence>
<dbReference type="EMBL" id="AP026867">
    <property type="protein sequence ID" value="BDS09981.1"/>
    <property type="molecule type" value="Genomic_DNA"/>
</dbReference>
<evidence type="ECO:0000313" key="3">
    <source>
        <dbReference type="Proteomes" id="UP001060919"/>
    </source>
</evidence>
<dbReference type="PROSITE" id="PS50005">
    <property type="entry name" value="TPR"/>
    <property type="match status" value="1"/>
</dbReference>
<dbReference type="Gene3D" id="1.25.40.1040">
    <property type="match status" value="1"/>
</dbReference>
<evidence type="ECO:0000313" key="2">
    <source>
        <dbReference type="EMBL" id="BDS09981.1"/>
    </source>
</evidence>
<protein>
    <recommendedName>
        <fullName evidence="4">Tetratricopeptide repeat protein</fullName>
    </recommendedName>
</protein>
<keyword evidence="1" id="KW-0802">TPR repeat</keyword>
<name>A0A916DP69_9BACT</name>
<keyword evidence="3" id="KW-1185">Reference proteome</keyword>
<reference evidence="2" key="1">
    <citation type="submission" date="2022-09" db="EMBL/GenBank/DDBJ databases">
        <title>Aureispira anguillicida sp. nov., isolated from Leptocephalus of Japanese eel Anguilla japonica.</title>
        <authorList>
            <person name="Yuasa K."/>
            <person name="Mekata T."/>
            <person name="Ikunari K."/>
        </authorList>
    </citation>
    <scope>NUCLEOTIDE SEQUENCE</scope>
    <source>
        <strain evidence="2">EL160426</strain>
    </source>
</reference>
<dbReference type="Proteomes" id="UP001060919">
    <property type="component" value="Chromosome"/>
</dbReference>
<dbReference type="AlphaFoldDB" id="A0A916DP69"/>